<dbReference type="Gene3D" id="3.40.190.10">
    <property type="entry name" value="Periplasmic binding protein-like II"/>
    <property type="match status" value="2"/>
</dbReference>
<dbReference type="SUPFAM" id="SSF46785">
    <property type="entry name" value="Winged helix' DNA-binding domain"/>
    <property type="match status" value="1"/>
</dbReference>
<protein>
    <submittedName>
        <fullName evidence="6">DNA-binding transcriptional regulator, LysR family</fullName>
    </submittedName>
</protein>
<evidence type="ECO:0000256" key="1">
    <source>
        <dbReference type="ARBA" id="ARBA00009437"/>
    </source>
</evidence>
<dbReference type="Pfam" id="PF00126">
    <property type="entry name" value="HTH_1"/>
    <property type="match status" value="1"/>
</dbReference>
<dbReference type="GO" id="GO:0003700">
    <property type="term" value="F:DNA-binding transcription factor activity"/>
    <property type="evidence" value="ECO:0007669"/>
    <property type="project" value="InterPro"/>
</dbReference>
<dbReference type="PRINTS" id="PR00039">
    <property type="entry name" value="HTHLYSR"/>
</dbReference>
<dbReference type="AlphaFoldDB" id="A0A1H5X106"/>
<feature type="domain" description="HTH lysR-type" evidence="5">
    <location>
        <begin position="8"/>
        <end position="65"/>
    </location>
</feature>
<dbReference type="InterPro" id="IPR036388">
    <property type="entry name" value="WH-like_DNA-bd_sf"/>
</dbReference>
<dbReference type="PANTHER" id="PTHR30118">
    <property type="entry name" value="HTH-TYPE TRANSCRIPTIONAL REGULATOR LEUO-RELATED"/>
    <property type="match status" value="1"/>
</dbReference>
<dbReference type="PROSITE" id="PS50931">
    <property type="entry name" value="HTH_LYSR"/>
    <property type="match status" value="1"/>
</dbReference>
<dbReference type="GO" id="GO:0003677">
    <property type="term" value="F:DNA binding"/>
    <property type="evidence" value="ECO:0007669"/>
    <property type="project" value="UniProtKB-KW"/>
</dbReference>
<evidence type="ECO:0000256" key="3">
    <source>
        <dbReference type="ARBA" id="ARBA00023125"/>
    </source>
</evidence>
<keyword evidence="7" id="KW-1185">Reference proteome</keyword>
<evidence type="ECO:0000313" key="6">
    <source>
        <dbReference type="EMBL" id="SEG05398.1"/>
    </source>
</evidence>
<dbReference type="EMBL" id="FNVG01000006">
    <property type="protein sequence ID" value="SEG05398.1"/>
    <property type="molecule type" value="Genomic_DNA"/>
</dbReference>
<dbReference type="Proteomes" id="UP000236721">
    <property type="component" value="Unassembled WGS sequence"/>
</dbReference>
<dbReference type="PANTHER" id="PTHR30118:SF15">
    <property type="entry name" value="TRANSCRIPTIONAL REGULATORY PROTEIN"/>
    <property type="match status" value="1"/>
</dbReference>
<dbReference type="InterPro" id="IPR036390">
    <property type="entry name" value="WH_DNA-bd_sf"/>
</dbReference>
<reference evidence="7" key="1">
    <citation type="submission" date="2016-10" db="EMBL/GenBank/DDBJ databases">
        <authorList>
            <person name="Varghese N."/>
            <person name="Submissions S."/>
        </authorList>
    </citation>
    <scope>NUCLEOTIDE SEQUENCE [LARGE SCALE GENOMIC DNA]</scope>
    <source>
        <strain evidence="7">CGMCC 1.7062</strain>
    </source>
</reference>
<comment type="similarity">
    <text evidence="1">Belongs to the LysR transcriptional regulatory family.</text>
</comment>
<keyword evidence="4" id="KW-0804">Transcription</keyword>
<accession>A0A1H5X106</accession>
<evidence type="ECO:0000259" key="5">
    <source>
        <dbReference type="PROSITE" id="PS50931"/>
    </source>
</evidence>
<keyword evidence="2" id="KW-0805">Transcription regulation</keyword>
<evidence type="ECO:0000313" key="7">
    <source>
        <dbReference type="Proteomes" id="UP000236721"/>
    </source>
</evidence>
<dbReference type="OrthoDB" id="6396370at2"/>
<dbReference type="InterPro" id="IPR000847">
    <property type="entry name" value="LysR_HTH_N"/>
</dbReference>
<evidence type="ECO:0000256" key="4">
    <source>
        <dbReference type="ARBA" id="ARBA00023163"/>
    </source>
</evidence>
<evidence type="ECO:0000256" key="2">
    <source>
        <dbReference type="ARBA" id="ARBA00023015"/>
    </source>
</evidence>
<dbReference type="RefSeq" id="WP_103879898.1">
    <property type="nucleotide sequence ID" value="NZ_FNVG01000006.1"/>
</dbReference>
<dbReference type="InterPro" id="IPR005119">
    <property type="entry name" value="LysR_subst-bd"/>
</dbReference>
<sequence length="311" mass="35463">MQSKLEELDLNLLKLLRIVVETRNTSQAAEILGISQTSVSRGMAKLRETFGDQLFIRKAHGVEPSELAEKLAEAADNMLKPFSQVLEAYQTFDPQEFEGSVSIAVELSLLEVFGPGLYRALNNALPKAKIKLVYWREESLHHLFDRQLDYMIHYSILPLPQDIYVHHLSEIAVSLVARKDHPVLSQSSDWEDIHHLPLIKLVAEAMKSKHDPFDELYVSRGYEPNICLVTHSIPIVVEKLVNSDAIKFNSSYLLSHSDQLKCYPLPSIPRELRKFSVSGGYLQSKRGYPINQFLHQTLQQFFNSIIQPDVN</sequence>
<dbReference type="InterPro" id="IPR050389">
    <property type="entry name" value="LysR-type_TF"/>
</dbReference>
<dbReference type="SUPFAM" id="SSF53850">
    <property type="entry name" value="Periplasmic binding protein-like II"/>
    <property type="match status" value="1"/>
</dbReference>
<name>A0A1H5X106_9VIBR</name>
<dbReference type="Gene3D" id="1.10.10.10">
    <property type="entry name" value="Winged helix-like DNA-binding domain superfamily/Winged helix DNA-binding domain"/>
    <property type="match status" value="1"/>
</dbReference>
<keyword evidence="3 6" id="KW-0238">DNA-binding</keyword>
<gene>
    <name evidence="6" type="ORF">SAMN04488244_106158</name>
</gene>
<dbReference type="Pfam" id="PF03466">
    <property type="entry name" value="LysR_substrate"/>
    <property type="match status" value="1"/>
</dbReference>
<organism evidence="6 7">
    <name type="scientific">Vibrio hangzhouensis</name>
    <dbReference type="NCBI Taxonomy" id="462991"/>
    <lineage>
        <taxon>Bacteria</taxon>
        <taxon>Pseudomonadati</taxon>
        <taxon>Pseudomonadota</taxon>
        <taxon>Gammaproteobacteria</taxon>
        <taxon>Vibrionales</taxon>
        <taxon>Vibrionaceae</taxon>
        <taxon>Vibrio</taxon>
    </lineage>
</organism>
<proteinExistence type="inferred from homology"/>